<comment type="caution">
    <text evidence="6">The sequence shown here is derived from an EMBL/GenBank/DDBJ whole genome shotgun (WGS) entry which is preliminary data.</text>
</comment>
<evidence type="ECO:0000256" key="4">
    <source>
        <dbReference type="RuleBase" id="RU361168"/>
    </source>
</evidence>
<feature type="chain" id="PRO_5019160968" description="Alpha-galactosidase" evidence="5">
    <location>
        <begin position="20"/>
        <end position="540"/>
    </location>
</feature>
<comment type="catalytic activity">
    <reaction evidence="4">
        <text>Hydrolysis of terminal, non-reducing alpha-D-galactose residues in alpha-D-galactosides, including galactose oligosaccharides, galactomannans and galactolipids.</text>
        <dbReference type="EC" id="3.2.1.22"/>
    </reaction>
</comment>
<dbReference type="InterPro" id="IPR013780">
    <property type="entry name" value="Glyco_hydro_b"/>
</dbReference>
<dbReference type="PANTHER" id="PTHR11452">
    <property type="entry name" value="ALPHA-GALACTOSIDASE/ALPHA-N-ACETYLGALACTOSAMINIDASE"/>
    <property type="match status" value="1"/>
</dbReference>
<proteinExistence type="inferred from homology"/>
<dbReference type="RefSeq" id="WP_118429059.1">
    <property type="nucleotide sequence ID" value="NZ_QRZL01000006.1"/>
</dbReference>
<dbReference type="InterPro" id="IPR017853">
    <property type="entry name" value="GH"/>
</dbReference>
<reference evidence="6 7" key="1">
    <citation type="submission" date="2018-08" db="EMBL/GenBank/DDBJ databases">
        <title>A genome reference for cultivated species of the human gut microbiota.</title>
        <authorList>
            <person name="Zou Y."/>
            <person name="Xue W."/>
            <person name="Luo G."/>
        </authorList>
    </citation>
    <scope>NUCLEOTIDE SEQUENCE [LARGE SCALE GENOMIC DNA]</scope>
    <source>
        <strain evidence="6 7">AF14-1AC</strain>
    </source>
</reference>
<feature type="signal peptide" evidence="5">
    <location>
        <begin position="1"/>
        <end position="19"/>
    </location>
</feature>
<keyword evidence="3 4" id="KW-0326">Glycosidase</keyword>
<evidence type="ECO:0000256" key="2">
    <source>
        <dbReference type="ARBA" id="ARBA00022801"/>
    </source>
</evidence>
<protein>
    <recommendedName>
        <fullName evidence="4">Alpha-galactosidase</fullName>
        <ecNumber evidence="4">3.2.1.22</ecNumber>
    </recommendedName>
    <alternativeName>
        <fullName evidence="4">Melibiase</fullName>
    </alternativeName>
</protein>
<dbReference type="Gene3D" id="2.60.120.260">
    <property type="entry name" value="Galactose-binding domain-like"/>
    <property type="match status" value="1"/>
</dbReference>
<dbReference type="EC" id="3.2.1.22" evidence="4"/>
<comment type="similarity">
    <text evidence="1 4">Belongs to the glycosyl hydrolase 27 family.</text>
</comment>
<gene>
    <name evidence="6" type="ORF">DWW04_07960</name>
</gene>
<keyword evidence="2 4" id="KW-0378">Hydrolase</keyword>
<dbReference type="AlphaFoldDB" id="A0A412ZGU6"/>
<dbReference type="Gene3D" id="2.60.40.1180">
    <property type="entry name" value="Golgi alpha-mannosidase II"/>
    <property type="match status" value="1"/>
</dbReference>
<dbReference type="Gene3D" id="3.20.20.70">
    <property type="entry name" value="Aldolase class I"/>
    <property type="match status" value="1"/>
</dbReference>
<dbReference type="GO" id="GO:0005975">
    <property type="term" value="P:carbohydrate metabolic process"/>
    <property type="evidence" value="ECO:0007669"/>
    <property type="project" value="InterPro"/>
</dbReference>
<evidence type="ECO:0000313" key="7">
    <source>
        <dbReference type="Proteomes" id="UP000283678"/>
    </source>
</evidence>
<sequence length="540" mass="61038">MKKYFVVGGLLALLFAASACTIAHDEDTVATGAFLPPLMGWSSWNTYHVNINEDLIKKQADALVTTGLKDVGYLYINVDDGFFGYRDETGKMHAHSERFPNGMKPVSDYIHSLGLKAGIYSDAGDNTCGSIYDDDANGVGSGLYGHEQQDMDLYLKEWNYDFIKIDYCGAKELGLEEEKRYATICEAIRNTGRTDVSINICRWAFPGTWAKDMARSWRISSDIRPRWSSVKHIIEKNLYLSAYAGEGHYNDMDMLEVGRGLTQAEEEVHFGMWCMMSSPLLVGCDMTTIPESSLALLKNKELIALNQDPLGLQAYVVQREKDGYVLVKDIERKRGKVRAVAFYNASDSAYEFRTPLRVLELGGMTKVRDLIRCEDMESVEGECRYTVQPHGVLICRMEAEERLEPDQYEAEWAYLPCFDDLGKNPKQILYAASPECSGGMKVHHLGGSRENYAEWREVYSGKGGEYEMTVRYCSPVNRKLEIWVNGMEYEMEGLNSGGEDELREASCTIVLNSGYNNIRMGNRFGWAPDVDCFTLKEMKK</sequence>
<keyword evidence="4" id="KW-1015">Disulfide bond</keyword>
<dbReference type="PANTHER" id="PTHR11452:SF75">
    <property type="entry name" value="ALPHA-GALACTOSIDASE MEL1"/>
    <property type="match status" value="1"/>
</dbReference>
<dbReference type="CDD" id="cd04081">
    <property type="entry name" value="CBM35_galactosidase-like"/>
    <property type="match status" value="1"/>
</dbReference>
<dbReference type="InterPro" id="IPR002241">
    <property type="entry name" value="Glyco_hydro_27"/>
</dbReference>
<dbReference type="PROSITE" id="PS51257">
    <property type="entry name" value="PROKAR_LIPOPROTEIN"/>
    <property type="match status" value="1"/>
</dbReference>
<dbReference type="SUPFAM" id="SSF49785">
    <property type="entry name" value="Galactose-binding domain-like"/>
    <property type="match status" value="1"/>
</dbReference>
<dbReference type="SUPFAM" id="SSF51011">
    <property type="entry name" value="Glycosyl hydrolase domain"/>
    <property type="match status" value="1"/>
</dbReference>
<dbReference type="EMBL" id="QRZL01000006">
    <property type="protein sequence ID" value="RGV79413.1"/>
    <property type="molecule type" value="Genomic_DNA"/>
</dbReference>
<dbReference type="PRINTS" id="PR00740">
    <property type="entry name" value="GLHYDRLASE27"/>
</dbReference>
<dbReference type="Pfam" id="PF16499">
    <property type="entry name" value="Melibiase_2"/>
    <property type="match status" value="1"/>
</dbReference>
<organism evidence="6 7">
    <name type="scientific">Phocaeicola dorei</name>
    <dbReference type="NCBI Taxonomy" id="357276"/>
    <lineage>
        <taxon>Bacteria</taxon>
        <taxon>Pseudomonadati</taxon>
        <taxon>Bacteroidota</taxon>
        <taxon>Bacteroidia</taxon>
        <taxon>Bacteroidales</taxon>
        <taxon>Bacteroidaceae</taxon>
        <taxon>Phocaeicola</taxon>
    </lineage>
</organism>
<dbReference type="InterPro" id="IPR013785">
    <property type="entry name" value="Aldolase_TIM"/>
</dbReference>
<dbReference type="Proteomes" id="UP000283678">
    <property type="component" value="Unassembled WGS sequence"/>
</dbReference>
<dbReference type="GO" id="GO:0004557">
    <property type="term" value="F:alpha-galactosidase activity"/>
    <property type="evidence" value="ECO:0007669"/>
    <property type="project" value="UniProtKB-EC"/>
</dbReference>
<dbReference type="CDD" id="cd14792">
    <property type="entry name" value="GH27"/>
    <property type="match status" value="1"/>
</dbReference>
<evidence type="ECO:0000256" key="3">
    <source>
        <dbReference type="ARBA" id="ARBA00023295"/>
    </source>
</evidence>
<accession>A0A412ZGU6</accession>
<dbReference type="SUPFAM" id="SSF51445">
    <property type="entry name" value="(Trans)glycosidases"/>
    <property type="match status" value="1"/>
</dbReference>
<evidence type="ECO:0000313" key="6">
    <source>
        <dbReference type="EMBL" id="RGV79413.1"/>
    </source>
</evidence>
<evidence type="ECO:0000256" key="5">
    <source>
        <dbReference type="SAM" id="SignalP"/>
    </source>
</evidence>
<evidence type="ECO:0000256" key="1">
    <source>
        <dbReference type="ARBA" id="ARBA00009743"/>
    </source>
</evidence>
<dbReference type="InterPro" id="IPR008979">
    <property type="entry name" value="Galactose-bd-like_sf"/>
</dbReference>
<keyword evidence="5" id="KW-0732">Signal</keyword>
<name>A0A412ZGU6_9BACT</name>